<dbReference type="Proteomes" id="UP000053095">
    <property type="component" value="Unassembled WGS sequence"/>
</dbReference>
<dbReference type="EMBL" id="DF933838">
    <property type="protein sequence ID" value="GAM41400.1"/>
    <property type="molecule type" value="Genomic_DNA"/>
</dbReference>
<dbReference type="Pfam" id="PF07985">
    <property type="entry name" value="SRR1"/>
    <property type="match status" value="1"/>
</dbReference>
<accession>A0A6V8HIF5</accession>
<gene>
    <name evidence="2" type="ORF">TCE0_042f14493</name>
</gene>
<feature type="domain" description="SRR1-like" evidence="1">
    <location>
        <begin position="150"/>
        <end position="277"/>
    </location>
</feature>
<keyword evidence="3" id="KW-1185">Reference proteome</keyword>
<reference evidence="3" key="1">
    <citation type="journal article" date="2015" name="Genome Announc.">
        <title>Draft genome sequence of Talaromyces cellulolyticus strain Y-94, a source of lignocellulosic biomass-degrading enzymes.</title>
        <authorList>
            <person name="Fujii T."/>
            <person name="Koike H."/>
            <person name="Sawayama S."/>
            <person name="Yano S."/>
            <person name="Inoue H."/>
        </authorList>
    </citation>
    <scope>NUCLEOTIDE SEQUENCE [LARGE SCALE GENOMIC DNA]</scope>
    <source>
        <strain evidence="3">Y-94</strain>
    </source>
</reference>
<evidence type="ECO:0000259" key="1">
    <source>
        <dbReference type="Pfam" id="PF07985"/>
    </source>
</evidence>
<protein>
    <recommendedName>
        <fullName evidence="1">SRR1-like domain-containing protein</fullName>
    </recommendedName>
</protein>
<sequence length="327" mass="37357">MSNRTDEIRDQYLHGKKLFPRQTMEDMWKILQEYKTGNSKNPVFEIPDYVDGNKANKIILDLGYRVDGQGAKLKTMGYLPVQIFLMGLGDPITTLETDFDTVYARNLQAPTDNDIKELVTLRENVYKNWIENPTRASVQATFMGLDIAKLKNVRKIIAFGNGSLWYGWKKEPDLIRDFVAQHAVIQDIRDVIQQRTGNQGVTCYAQEPKYTPADEKVLLQHFGIQPLDEIQALLEVDKNTLVFAMNQDMPLLQILADIMTAEPLAMILCGEVNQTEKLEEYDRTTLFASPTSPRVQALIRNYAEPLAINDTDSVFESGNKTRLYVRK</sequence>
<name>A0A6V8HIF5_TALPI</name>
<evidence type="ECO:0000313" key="2">
    <source>
        <dbReference type="EMBL" id="GAM41400.1"/>
    </source>
</evidence>
<evidence type="ECO:0000313" key="3">
    <source>
        <dbReference type="Proteomes" id="UP000053095"/>
    </source>
</evidence>
<proteinExistence type="predicted"/>
<organism evidence="2 3">
    <name type="scientific">Talaromyces pinophilus</name>
    <name type="common">Penicillium pinophilum</name>
    <dbReference type="NCBI Taxonomy" id="128442"/>
    <lineage>
        <taxon>Eukaryota</taxon>
        <taxon>Fungi</taxon>
        <taxon>Dikarya</taxon>
        <taxon>Ascomycota</taxon>
        <taxon>Pezizomycotina</taxon>
        <taxon>Eurotiomycetes</taxon>
        <taxon>Eurotiomycetidae</taxon>
        <taxon>Eurotiales</taxon>
        <taxon>Trichocomaceae</taxon>
        <taxon>Talaromyces</taxon>
        <taxon>Talaromyces sect. Talaromyces</taxon>
    </lineage>
</organism>
<dbReference type="PANTHER" id="PTHR42080:SF3">
    <property type="entry name" value="SRR1-LIKE DOMAIN-CONTAINING PROTEIN"/>
    <property type="match status" value="1"/>
</dbReference>
<dbReference type="AlphaFoldDB" id="A0A6V8HIF5"/>
<dbReference type="InterPro" id="IPR012942">
    <property type="entry name" value="SRR1-like"/>
</dbReference>
<dbReference type="PANTHER" id="PTHR42080">
    <property type="entry name" value="SRR1 DOMAIN-CONTAINING PROTEIN"/>
    <property type="match status" value="1"/>
</dbReference>
<comment type="caution">
    <text evidence="2">The sequence shown here is derived from an EMBL/GenBank/DDBJ whole genome shotgun (WGS) entry which is preliminary data.</text>
</comment>